<dbReference type="Proteomes" id="UP001183629">
    <property type="component" value="Unassembled WGS sequence"/>
</dbReference>
<dbReference type="InterPro" id="IPR011008">
    <property type="entry name" value="Dimeric_a/b-barrel"/>
</dbReference>
<evidence type="ECO:0000313" key="3">
    <source>
        <dbReference type="Proteomes" id="UP001183629"/>
    </source>
</evidence>
<accession>A0AAE4CX11</accession>
<dbReference type="Gene3D" id="3.30.70.100">
    <property type="match status" value="1"/>
</dbReference>
<organism evidence="2 3">
    <name type="scientific">Catenuloplanes niger</name>
    <dbReference type="NCBI Taxonomy" id="587534"/>
    <lineage>
        <taxon>Bacteria</taxon>
        <taxon>Bacillati</taxon>
        <taxon>Actinomycetota</taxon>
        <taxon>Actinomycetes</taxon>
        <taxon>Micromonosporales</taxon>
        <taxon>Micromonosporaceae</taxon>
        <taxon>Catenuloplanes</taxon>
    </lineage>
</organism>
<evidence type="ECO:0000259" key="1">
    <source>
        <dbReference type="PROSITE" id="PS51725"/>
    </source>
</evidence>
<evidence type="ECO:0000313" key="2">
    <source>
        <dbReference type="EMBL" id="MDR7326997.1"/>
    </source>
</evidence>
<reference evidence="2 3" key="1">
    <citation type="submission" date="2023-07" db="EMBL/GenBank/DDBJ databases">
        <title>Sequencing the genomes of 1000 actinobacteria strains.</title>
        <authorList>
            <person name="Klenk H.-P."/>
        </authorList>
    </citation>
    <scope>NUCLEOTIDE SEQUENCE [LARGE SCALE GENOMIC DNA]</scope>
    <source>
        <strain evidence="2 3">DSM 44711</strain>
    </source>
</reference>
<dbReference type="AlphaFoldDB" id="A0AAE4CX11"/>
<comment type="caution">
    <text evidence="2">The sequence shown here is derived from an EMBL/GenBank/DDBJ whole genome shotgun (WGS) entry which is preliminary data.</text>
</comment>
<sequence length="118" mass="12764">MIAHDKRAPTGKVISAYYTVHPEDRQTFVDAVVPHLSTTARQDGCTYYVFAQDLTDPNTIHLTEGWRDQAAIDAHFADENFLSAVRAVLGGVRILDYQAETYDVAAQAAGALPGAGAN</sequence>
<keyword evidence="3" id="KW-1185">Reference proteome</keyword>
<dbReference type="EMBL" id="JAVDYC010000001">
    <property type="protein sequence ID" value="MDR7326997.1"/>
    <property type="molecule type" value="Genomic_DNA"/>
</dbReference>
<keyword evidence="2" id="KW-0560">Oxidoreductase</keyword>
<dbReference type="SUPFAM" id="SSF54909">
    <property type="entry name" value="Dimeric alpha+beta barrel"/>
    <property type="match status" value="1"/>
</dbReference>
<dbReference type="InterPro" id="IPR007138">
    <property type="entry name" value="ABM_dom"/>
</dbReference>
<feature type="domain" description="ABM" evidence="1">
    <location>
        <begin position="12"/>
        <end position="102"/>
    </location>
</feature>
<dbReference type="InterPro" id="IPR050744">
    <property type="entry name" value="AI-2_Isomerase_LsrG"/>
</dbReference>
<dbReference type="PANTHER" id="PTHR33336">
    <property type="entry name" value="QUINOL MONOOXYGENASE YGIN-RELATED"/>
    <property type="match status" value="1"/>
</dbReference>
<dbReference type="PANTHER" id="PTHR33336:SF15">
    <property type="entry name" value="ABM DOMAIN-CONTAINING PROTEIN"/>
    <property type="match status" value="1"/>
</dbReference>
<proteinExistence type="predicted"/>
<dbReference type="RefSeq" id="WP_310423676.1">
    <property type="nucleotide sequence ID" value="NZ_JAVDYC010000001.1"/>
</dbReference>
<name>A0AAE4CX11_9ACTN</name>
<keyword evidence="2" id="KW-0503">Monooxygenase</keyword>
<gene>
    <name evidence="2" type="ORF">J2S44_007247</name>
</gene>
<dbReference type="GO" id="GO:0004497">
    <property type="term" value="F:monooxygenase activity"/>
    <property type="evidence" value="ECO:0007669"/>
    <property type="project" value="UniProtKB-KW"/>
</dbReference>
<dbReference type="PROSITE" id="PS51725">
    <property type="entry name" value="ABM"/>
    <property type="match status" value="1"/>
</dbReference>
<dbReference type="Pfam" id="PF03992">
    <property type="entry name" value="ABM"/>
    <property type="match status" value="1"/>
</dbReference>
<protein>
    <submittedName>
        <fullName evidence="2">Quinol monooxygenase YgiN</fullName>
    </submittedName>
</protein>